<evidence type="ECO:0000256" key="5">
    <source>
        <dbReference type="ARBA" id="ARBA00022692"/>
    </source>
</evidence>
<keyword evidence="6 8" id="KW-1133">Transmembrane helix</keyword>
<protein>
    <submittedName>
        <fullName evidence="9">Alanine/glycine:cation symporter family protein</fullName>
    </submittedName>
</protein>
<keyword evidence="4" id="KW-1003">Cell membrane</keyword>
<evidence type="ECO:0000256" key="8">
    <source>
        <dbReference type="RuleBase" id="RU363064"/>
    </source>
</evidence>
<dbReference type="PANTHER" id="PTHR30330">
    <property type="entry name" value="AGSS FAMILY TRANSPORTER, SODIUM-ALANINE"/>
    <property type="match status" value="1"/>
</dbReference>
<evidence type="ECO:0000313" key="10">
    <source>
        <dbReference type="Proteomes" id="UP001589813"/>
    </source>
</evidence>
<feature type="transmembrane region" description="Helical" evidence="8">
    <location>
        <begin position="325"/>
        <end position="344"/>
    </location>
</feature>
<evidence type="ECO:0000256" key="1">
    <source>
        <dbReference type="ARBA" id="ARBA00004651"/>
    </source>
</evidence>
<evidence type="ECO:0000256" key="2">
    <source>
        <dbReference type="ARBA" id="ARBA00009261"/>
    </source>
</evidence>
<feature type="transmembrane region" description="Helical" evidence="8">
    <location>
        <begin position="350"/>
        <end position="374"/>
    </location>
</feature>
<proteinExistence type="inferred from homology"/>
<keyword evidence="5 8" id="KW-0812">Transmembrane</keyword>
<dbReference type="PANTHER" id="PTHR30330:SF7">
    <property type="entry name" value="SODIUM_PROTON-DEPENDENT ALANINE CARRIER PROTEIN YRBD-RELATED"/>
    <property type="match status" value="1"/>
</dbReference>
<dbReference type="RefSeq" id="WP_377241464.1">
    <property type="nucleotide sequence ID" value="NZ_JBHLXP010000001.1"/>
</dbReference>
<evidence type="ECO:0000256" key="7">
    <source>
        <dbReference type="ARBA" id="ARBA00023136"/>
    </source>
</evidence>
<name>A0ABV6BCM7_9GAMM</name>
<sequence>MNEFVAVVNGIIWSKALIALCLGVGLYFSIRSRFLQLRHVREMIRLMFDGKSSDSGVSSFQALTMTLAGRVGTGNIAGVATAITFGGPGAVFWMWMVAFLGASSAFVESTLGQVYKEKINGQYRGGPAFYIEKGLGMKWYAWIFAIATIFATGLLLPGVQANSIASSLETAVGISPNVTAGVLAIVLGFIIFGGVKRIATFAEIVVPFMALGYIIVACVVIALNIEQLPVVLKLIINSAFGSEAAYGAILGLAIEWGVKRGVYSNEAGQGTGPHASSAAAVSHPAKQGLVQGFSVYVDTLFVCSATAFMLLITGQYNVQAADGQAIYTGVAGVAAGPGYVQTALENVMPGFGSIFVAVALLFFAFTTIVAYYYIAETNIAYINRTVSRPWLGFVLKIGIMAAVVYGTVKTADMAWALGDIGVGLMAWLNIIAIILLHKTAFKCLRDYEAQKAEGKDPVFHPEKLGIKNAHYWEGKTDEELLSSSLTKLAEQDQKRV</sequence>
<feature type="transmembrane region" description="Helical" evidence="8">
    <location>
        <begin position="67"/>
        <end position="86"/>
    </location>
</feature>
<reference evidence="9 10" key="1">
    <citation type="submission" date="2024-09" db="EMBL/GenBank/DDBJ databases">
        <authorList>
            <person name="Sun Q."/>
            <person name="Mori K."/>
        </authorList>
    </citation>
    <scope>NUCLEOTIDE SEQUENCE [LARGE SCALE GENOMIC DNA]</scope>
    <source>
        <strain evidence="9 10">KCTC 23315</strain>
    </source>
</reference>
<keyword evidence="3 8" id="KW-0813">Transport</keyword>
<feature type="transmembrane region" description="Helical" evidence="8">
    <location>
        <begin position="293"/>
        <end position="313"/>
    </location>
</feature>
<feature type="transmembrane region" description="Helical" evidence="8">
    <location>
        <begin position="139"/>
        <end position="159"/>
    </location>
</feature>
<comment type="subcellular location">
    <subcellularLocation>
        <location evidence="8">Cell inner membrane</location>
        <topology evidence="8">Multi-pass membrane protein</topology>
    </subcellularLocation>
    <subcellularLocation>
        <location evidence="1">Cell membrane</location>
        <topology evidence="1">Multi-pass membrane protein</topology>
    </subcellularLocation>
</comment>
<feature type="transmembrane region" description="Helical" evidence="8">
    <location>
        <begin position="204"/>
        <end position="225"/>
    </location>
</feature>
<keyword evidence="10" id="KW-1185">Reference proteome</keyword>
<evidence type="ECO:0000256" key="6">
    <source>
        <dbReference type="ARBA" id="ARBA00022989"/>
    </source>
</evidence>
<comment type="similarity">
    <text evidence="2 8">Belongs to the alanine or glycine:cation symporter (AGCS) (TC 2.A.25) family.</text>
</comment>
<feature type="transmembrane region" description="Helical" evidence="8">
    <location>
        <begin position="386"/>
        <end position="408"/>
    </location>
</feature>
<keyword evidence="7 8" id="KW-0472">Membrane</keyword>
<evidence type="ECO:0000256" key="4">
    <source>
        <dbReference type="ARBA" id="ARBA00022475"/>
    </source>
</evidence>
<accession>A0ABV6BCM7</accession>
<dbReference type="EMBL" id="JBHLXP010000001">
    <property type="protein sequence ID" value="MFC0047842.1"/>
    <property type="molecule type" value="Genomic_DNA"/>
</dbReference>
<feature type="transmembrane region" description="Helical" evidence="8">
    <location>
        <begin position="12"/>
        <end position="30"/>
    </location>
</feature>
<keyword evidence="8" id="KW-0997">Cell inner membrane</keyword>
<dbReference type="InterPro" id="IPR001463">
    <property type="entry name" value="Na/Ala_symport"/>
</dbReference>
<organism evidence="9 10">
    <name type="scientific">Rheinheimera tilapiae</name>
    <dbReference type="NCBI Taxonomy" id="875043"/>
    <lineage>
        <taxon>Bacteria</taxon>
        <taxon>Pseudomonadati</taxon>
        <taxon>Pseudomonadota</taxon>
        <taxon>Gammaproteobacteria</taxon>
        <taxon>Chromatiales</taxon>
        <taxon>Chromatiaceae</taxon>
        <taxon>Rheinheimera</taxon>
    </lineage>
</organism>
<dbReference type="Proteomes" id="UP001589813">
    <property type="component" value="Unassembled WGS sequence"/>
</dbReference>
<feature type="transmembrane region" description="Helical" evidence="8">
    <location>
        <begin position="414"/>
        <end position="436"/>
    </location>
</feature>
<dbReference type="PRINTS" id="PR00175">
    <property type="entry name" value="NAALASMPORT"/>
</dbReference>
<dbReference type="PROSITE" id="PS00873">
    <property type="entry name" value="NA_ALANINE_SYMP"/>
    <property type="match status" value="1"/>
</dbReference>
<dbReference type="Pfam" id="PF01235">
    <property type="entry name" value="Na_Ala_symp"/>
    <property type="match status" value="1"/>
</dbReference>
<evidence type="ECO:0000256" key="3">
    <source>
        <dbReference type="ARBA" id="ARBA00022448"/>
    </source>
</evidence>
<gene>
    <name evidence="9" type="ORF">ACFFJP_06040</name>
</gene>
<keyword evidence="8" id="KW-0769">Symport</keyword>
<evidence type="ECO:0000313" key="9">
    <source>
        <dbReference type="EMBL" id="MFC0047842.1"/>
    </source>
</evidence>
<comment type="caution">
    <text evidence="9">The sequence shown here is derived from an EMBL/GenBank/DDBJ whole genome shotgun (WGS) entry which is preliminary data.</text>
</comment>
<dbReference type="NCBIfam" id="TIGR00835">
    <property type="entry name" value="agcS"/>
    <property type="match status" value="1"/>
</dbReference>
<feature type="transmembrane region" description="Helical" evidence="8">
    <location>
        <begin position="171"/>
        <end position="192"/>
    </location>
</feature>